<name>A0A7Z0CR38_9ACTN</name>
<evidence type="ECO:0000313" key="1">
    <source>
        <dbReference type="EMBL" id="NYI47625.1"/>
    </source>
</evidence>
<dbReference type="RefSeq" id="WP_179651652.1">
    <property type="nucleotide sequence ID" value="NZ_JACBZM010000001.1"/>
</dbReference>
<organism evidence="1 2">
    <name type="scientific">Nocardioides aromaticivorans</name>
    <dbReference type="NCBI Taxonomy" id="200618"/>
    <lineage>
        <taxon>Bacteria</taxon>
        <taxon>Bacillati</taxon>
        <taxon>Actinomycetota</taxon>
        <taxon>Actinomycetes</taxon>
        <taxon>Propionibacteriales</taxon>
        <taxon>Nocardioidaceae</taxon>
        <taxon>Nocardioides</taxon>
    </lineage>
</organism>
<dbReference type="Proteomes" id="UP000562045">
    <property type="component" value="Unassembled WGS sequence"/>
</dbReference>
<gene>
    <name evidence="1" type="ORF">BJ993_004705</name>
</gene>
<evidence type="ECO:0000313" key="2">
    <source>
        <dbReference type="Proteomes" id="UP000562045"/>
    </source>
</evidence>
<dbReference type="EMBL" id="JACBZM010000001">
    <property type="protein sequence ID" value="NYI47625.1"/>
    <property type="molecule type" value="Genomic_DNA"/>
</dbReference>
<dbReference type="InterPro" id="IPR023833">
    <property type="entry name" value="Signal_pept_SipW-depend-type"/>
</dbReference>
<protein>
    <submittedName>
        <fullName evidence="1">Putative ribosomally synthesized peptide with SipW-like signal peptide</fullName>
    </submittedName>
</protein>
<dbReference type="NCBIfam" id="TIGR04088">
    <property type="entry name" value="cognate_SipW"/>
    <property type="match status" value="1"/>
</dbReference>
<comment type="caution">
    <text evidence="1">The sequence shown here is derived from an EMBL/GenBank/DDBJ whole genome shotgun (WGS) entry which is preliminary data.</text>
</comment>
<dbReference type="AlphaFoldDB" id="A0A7Z0CR38"/>
<reference evidence="1 2" key="1">
    <citation type="submission" date="2020-07" db="EMBL/GenBank/DDBJ databases">
        <title>Sequencing the genomes of 1000 actinobacteria strains.</title>
        <authorList>
            <person name="Klenk H.-P."/>
        </authorList>
    </citation>
    <scope>NUCLEOTIDE SEQUENCE [LARGE SCALE GENOMIC DNA]</scope>
    <source>
        <strain evidence="1 2">DSM 15131</strain>
    </source>
</reference>
<proteinExistence type="predicted"/>
<sequence>MDRPDPRHRAQRARWFGRGRTRALLSAGLLLGAGAVATSAYWHNAATVEGVAVQAGAVHIDLATNNKVKPETYVWSDLSGSIPASGGSVAKVLRVRNNSTGRLTFGYTVSATATGTLGAALKVTVRKGGTVSGSTCTGGTVVGTANANLNGYSAPGGNLAATSVTPYHDLCVQVTLPSGSGVGGFQSSNVAFTFAATQVIA</sequence>
<accession>A0A7Z0CR38</accession>